<name>A0A3Q8TXS4_9PSED</name>
<evidence type="ECO:0008006" key="3">
    <source>
        <dbReference type="Google" id="ProtNLM"/>
    </source>
</evidence>
<proteinExistence type="predicted"/>
<dbReference type="AlphaFoldDB" id="A0A3Q8TXS4"/>
<dbReference type="Proteomes" id="UP000268230">
    <property type="component" value="Chromosome"/>
</dbReference>
<sequence>MKDLLIEELELIAGGYGIPGAVVNAAIAGAGYIGYQSMTGEGSMNGFATTVAAGAISGFIAGPAGAQAVAAGAIAGTQASFYGGMAGGMMSNWMNAAGTNYNR</sequence>
<dbReference type="EMBL" id="CP034338">
    <property type="protein sequence ID" value="AZL66750.1"/>
    <property type="molecule type" value="Genomic_DNA"/>
</dbReference>
<reference evidence="1 2" key="1">
    <citation type="submission" date="2018-12" db="EMBL/GenBank/DDBJ databases">
        <authorList>
            <person name="Li S."/>
            <person name="Yang R."/>
            <person name="Chen G."/>
            <person name="Zou L."/>
            <person name="Zhang C."/>
            <person name="Chen Y."/>
            <person name="Liu Z."/>
            <person name="Li Y."/>
            <person name="Yan Y."/>
            <person name="Huang M."/>
            <person name="Chen T."/>
        </authorList>
    </citation>
    <scope>NUCLEOTIDE SEQUENCE [LARGE SCALE GENOMIC DNA]</scope>
    <source>
        <strain evidence="1 2">1257</strain>
    </source>
</reference>
<dbReference type="KEGG" id="pory:EJA05_02915"/>
<organism evidence="1 2">
    <name type="scientific">Pseudomonas entomophila</name>
    <dbReference type="NCBI Taxonomy" id="312306"/>
    <lineage>
        <taxon>Bacteria</taxon>
        <taxon>Pseudomonadati</taxon>
        <taxon>Pseudomonadota</taxon>
        <taxon>Gammaproteobacteria</taxon>
        <taxon>Pseudomonadales</taxon>
        <taxon>Pseudomonadaceae</taxon>
        <taxon>Pseudomonas</taxon>
    </lineage>
</organism>
<protein>
    <recommendedName>
        <fullName evidence="3">Bacteriocin</fullName>
    </recommendedName>
</protein>
<accession>A0A3Q8TXS4</accession>
<gene>
    <name evidence="1" type="ORF">EJA05_02915</name>
</gene>
<evidence type="ECO:0000313" key="1">
    <source>
        <dbReference type="EMBL" id="AZL66750.1"/>
    </source>
</evidence>
<evidence type="ECO:0000313" key="2">
    <source>
        <dbReference type="Proteomes" id="UP000268230"/>
    </source>
</evidence>